<reference evidence="2" key="1">
    <citation type="submission" date="2025-08" db="UniProtKB">
        <authorList>
            <consortium name="Ensembl"/>
        </authorList>
    </citation>
    <scope>IDENTIFICATION</scope>
</reference>
<organism evidence="2 3">
    <name type="scientific">Cyanistes caeruleus</name>
    <name type="common">Eurasian blue tit</name>
    <name type="synonym">Parus caeruleus</name>
    <dbReference type="NCBI Taxonomy" id="156563"/>
    <lineage>
        <taxon>Eukaryota</taxon>
        <taxon>Metazoa</taxon>
        <taxon>Chordata</taxon>
        <taxon>Craniata</taxon>
        <taxon>Vertebrata</taxon>
        <taxon>Euteleostomi</taxon>
        <taxon>Archelosauria</taxon>
        <taxon>Archosauria</taxon>
        <taxon>Dinosauria</taxon>
        <taxon>Saurischia</taxon>
        <taxon>Theropoda</taxon>
        <taxon>Coelurosauria</taxon>
        <taxon>Aves</taxon>
        <taxon>Neognathae</taxon>
        <taxon>Neoaves</taxon>
        <taxon>Telluraves</taxon>
        <taxon>Australaves</taxon>
        <taxon>Passeriformes</taxon>
        <taxon>Paridae</taxon>
        <taxon>Cyanistes</taxon>
    </lineage>
</organism>
<proteinExistence type="predicted"/>
<feature type="region of interest" description="Disordered" evidence="1">
    <location>
        <begin position="11"/>
        <end position="60"/>
    </location>
</feature>
<dbReference type="Ensembl" id="ENSCCET00000028049.1">
    <property type="protein sequence ID" value="ENSCCEP00000018291.1"/>
    <property type="gene ID" value="ENSCCEG00000016789.1"/>
</dbReference>
<feature type="compositionally biased region" description="Basic and acidic residues" evidence="1">
    <location>
        <begin position="22"/>
        <end position="37"/>
    </location>
</feature>
<reference evidence="2" key="2">
    <citation type="submission" date="2025-09" db="UniProtKB">
        <authorList>
            <consortium name="Ensembl"/>
        </authorList>
    </citation>
    <scope>IDENTIFICATION</scope>
</reference>
<accession>A0A8C0V470</accession>
<evidence type="ECO:0000256" key="1">
    <source>
        <dbReference type="SAM" id="MobiDB-lite"/>
    </source>
</evidence>
<sequence length="60" mass="6635">MKVHFRLKCSGPALGRGSRRCPRWDRGHGDGGERRELLGGAQTPPGSSTLNSENREFKVK</sequence>
<evidence type="ECO:0000313" key="3">
    <source>
        <dbReference type="Proteomes" id="UP000694410"/>
    </source>
</evidence>
<keyword evidence="3" id="KW-1185">Reference proteome</keyword>
<dbReference type="AlphaFoldDB" id="A0A8C0V470"/>
<evidence type="ECO:0000313" key="2">
    <source>
        <dbReference type="Ensembl" id="ENSCCEP00000018291.1"/>
    </source>
</evidence>
<protein>
    <submittedName>
        <fullName evidence="2">Uncharacterized protein</fullName>
    </submittedName>
</protein>
<dbReference type="Proteomes" id="UP000694410">
    <property type="component" value="Unplaced"/>
</dbReference>
<name>A0A8C0V470_CYACU</name>